<dbReference type="GeneID" id="4318566"/>
<evidence type="ECO:0000313" key="5">
    <source>
        <dbReference type="Proteomes" id="UP000007963"/>
    </source>
</evidence>
<protein>
    <submittedName>
        <fullName evidence="4">Uncharacterized protein</fullName>
    </submittedName>
</protein>
<evidence type="ECO:0000256" key="3">
    <source>
        <dbReference type="SAM" id="Phobius"/>
    </source>
</evidence>
<dbReference type="RefSeq" id="XP_001213369.1">
    <property type="nucleotide sequence ID" value="XM_001213369.1"/>
</dbReference>
<evidence type="ECO:0000313" key="4">
    <source>
        <dbReference type="EMBL" id="EAU35993.1"/>
    </source>
</evidence>
<dbReference type="VEuPathDB" id="FungiDB:ATEG_04191"/>
<dbReference type="eggNOG" id="ENOG502TAW8">
    <property type="taxonomic scope" value="Eukaryota"/>
</dbReference>
<evidence type="ECO:0000256" key="1">
    <source>
        <dbReference type="SAM" id="Coils"/>
    </source>
</evidence>
<feature type="region of interest" description="Disordered" evidence="2">
    <location>
        <begin position="157"/>
        <end position="180"/>
    </location>
</feature>
<keyword evidence="3" id="KW-0812">Transmembrane</keyword>
<reference evidence="5" key="1">
    <citation type="submission" date="2005-09" db="EMBL/GenBank/DDBJ databases">
        <title>Annotation of the Aspergillus terreus NIH2624 genome.</title>
        <authorList>
            <person name="Birren B.W."/>
            <person name="Lander E.S."/>
            <person name="Galagan J.E."/>
            <person name="Nusbaum C."/>
            <person name="Devon K."/>
            <person name="Henn M."/>
            <person name="Ma L.-J."/>
            <person name="Jaffe D.B."/>
            <person name="Butler J."/>
            <person name="Alvarez P."/>
            <person name="Gnerre S."/>
            <person name="Grabherr M."/>
            <person name="Kleber M."/>
            <person name="Mauceli E.W."/>
            <person name="Brockman W."/>
            <person name="Rounsley S."/>
            <person name="Young S.K."/>
            <person name="LaButti K."/>
            <person name="Pushparaj V."/>
            <person name="DeCaprio D."/>
            <person name="Crawford M."/>
            <person name="Koehrsen M."/>
            <person name="Engels R."/>
            <person name="Montgomery P."/>
            <person name="Pearson M."/>
            <person name="Howarth C."/>
            <person name="Larson L."/>
            <person name="Luoma S."/>
            <person name="White J."/>
            <person name="Alvarado L."/>
            <person name="Kodira C.D."/>
            <person name="Zeng Q."/>
            <person name="Oleary S."/>
            <person name="Yandava C."/>
            <person name="Denning D.W."/>
            <person name="Nierman W.C."/>
            <person name="Milne T."/>
            <person name="Madden K."/>
        </authorList>
    </citation>
    <scope>NUCLEOTIDE SEQUENCE [LARGE SCALE GENOMIC DNA]</scope>
    <source>
        <strain evidence="5">NIH 2624 / FGSC A1156</strain>
    </source>
</reference>
<feature type="coiled-coil region" evidence="1">
    <location>
        <begin position="225"/>
        <end position="259"/>
    </location>
</feature>
<gene>
    <name evidence="4" type="ORF">ATEG_04191</name>
</gene>
<evidence type="ECO:0000256" key="2">
    <source>
        <dbReference type="SAM" id="MobiDB-lite"/>
    </source>
</evidence>
<dbReference type="EMBL" id="CH476598">
    <property type="protein sequence ID" value="EAU35993.1"/>
    <property type="molecule type" value="Genomic_DNA"/>
</dbReference>
<dbReference type="AlphaFoldDB" id="Q0CQ43"/>
<proteinExistence type="predicted"/>
<dbReference type="HOGENOM" id="CLU_044633_0_0_1"/>
<accession>Q0CQ43</accession>
<keyword evidence="3" id="KW-1133">Transmembrane helix</keyword>
<keyword evidence="1" id="KW-0175">Coiled coil</keyword>
<keyword evidence="3" id="KW-0472">Membrane</keyword>
<dbReference type="Proteomes" id="UP000007963">
    <property type="component" value="Unassembled WGS sequence"/>
</dbReference>
<dbReference type="OrthoDB" id="3553363at2759"/>
<feature type="transmembrane region" description="Helical" evidence="3">
    <location>
        <begin position="190"/>
        <end position="218"/>
    </location>
</feature>
<sequence>MEQSILRMETELQKQYGNEDWSTTFRAGPDSIGILAECILITSRPMVIGIELKGPGLKYTTLSANVSHCAAVGTHTFRKTARNMKILAHLTNELSQPNGTVRYPLQSTCCQLIDTQGSEQIEKMLKFCEKFVPYIGQKRRQEQHVIDEIKKNEVDKKLKEGQREKEEARTNERAKRMQETREMKDTYEKYAGIVVASASAVTTGVGLAVAGAAAYIHYRILRADLASMEEAQERRNQEIRELEESKAILEQTLAHLSAESKSIDEVKHIVQLSFRKVTELQQLVRKFMQFLLDINSIIKYTVEHSTLVYDFVKDKEDLIDPGIKMVLLIQSQGPYYVLN</sequence>
<name>Q0CQ43_ASPTN</name>
<organism evidence="4 5">
    <name type="scientific">Aspergillus terreus (strain NIH 2624 / FGSC A1156)</name>
    <dbReference type="NCBI Taxonomy" id="341663"/>
    <lineage>
        <taxon>Eukaryota</taxon>
        <taxon>Fungi</taxon>
        <taxon>Dikarya</taxon>
        <taxon>Ascomycota</taxon>
        <taxon>Pezizomycotina</taxon>
        <taxon>Eurotiomycetes</taxon>
        <taxon>Eurotiomycetidae</taxon>
        <taxon>Eurotiales</taxon>
        <taxon>Aspergillaceae</taxon>
        <taxon>Aspergillus</taxon>
        <taxon>Aspergillus subgen. Circumdati</taxon>
    </lineage>
</organism>